<feature type="compositionally biased region" description="Basic and acidic residues" evidence="1">
    <location>
        <begin position="2574"/>
        <end position="2583"/>
    </location>
</feature>
<dbReference type="EMBL" id="CDMZ01000897">
    <property type="protein sequence ID" value="CEM23545.1"/>
    <property type="molecule type" value="Genomic_DNA"/>
</dbReference>
<feature type="compositionally biased region" description="Basic and acidic residues" evidence="1">
    <location>
        <begin position="2941"/>
        <end position="2953"/>
    </location>
</feature>
<feature type="compositionally biased region" description="Pro residues" evidence="1">
    <location>
        <begin position="3262"/>
        <end position="3277"/>
    </location>
</feature>
<feature type="compositionally biased region" description="Low complexity" evidence="1">
    <location>
        <begin position="3809"/>
        <end position="3829"/>
    </location>
</feature>
<feature type="region of interest" description="Disordered" evidence="1">
    <location>
        <begin position="2352"/>
        <end position="2661"/>
    </location>
</feature>
<feature type="compositionally biased region" description="Basic and acidic residues" evidence="1">
    <location>
        <begin position="563"/>
        <end position="575"/>
    </location>
</feature>
<feature type="region of interest" description="Disordered" evidence="1">
    <location>
        <begin position="771"/>
        <end position="808"/>
    </location>
</feature>
<feature type="compositionally biased region" description="Basic residues" evidence="1">
    <location>
        <begin position="2133"/>
        <end position="2143"/>
    </location>
</feature>
<feature type="compositionally biased region" description="Basic residues" evidence="1">
    <location>
        <begin position="3242"/>
        <end position="3251"/>
    </location>
</feature>
<organism evidence="2">
    <name type="scientific">Chromera velia CCMP2878</name>
    <dbReference type="NCBI Taxonomy" id="1169474"/>
    <lineage>
        <taxon>Eukaryota</taxon>
        <taxon>Sar</taxon>
        <taxon>Alveolata</taxon>
        <taxon>Colpodellida</taxon>
        <taxon>Chromeraceae</taxon>
        <taxon>Chromera</taxon>
    </lineage>
</organism>
<feature type="region of interest" description="Disordered" evidence="1">
    <location>
        <begin position="472"/>
        <end position="506"/>
    </location>
</feature>
<feature type="compositionally biased region" description="Basic and acidic residues" evidence="1">
    <location>
        <begin position="3794"/>
        <end position="3804"/>
    </location>
</feature>
<sequence>MFYAVKAAKLSSCASVRLSTPVLAARFPWAVTRSISEDDCKELSEGNDLWPLPASSMVSASLVFAGFQMGRLVGWVCAAFAPSARRPQVPSGSPGGGTLSPSSRQTPGVDGSVSPTRKVRLRRHARRVLDLSWYIGVTATITEVRVIPRDPADGISDKTQAGNWDSRAPPLPNFVNSACGLIVMASTGMARMWRVVGNLQRSLVGSSQADSVDPQADAGVTSVELLWQIDLLSTVADVTTTRKANPKATAFNLARPHASFFAGFSNGGLRVVRMDRERTGHARRFTYGPLMELRKKALERAGAPGALAQSSSIRKQRTAGALLGVGGSEIWGEDAVGLQWIERAREVQRQLVQVVRCAFHTNEVLAVDPHPARALFLSCSSRQVGVWPFPPPDGRGPAEIVPLRCVSFLEEIRSLVAVGSAEQPGALILCPTNGTLRLLNLSLMPVQGKSQPTEDVEAGNLIALESRFQQMRAEDPKDPTNAVGGRRFSHLSDGRRVSTSEGTRLRRSSIDSASAVLPGGARIYKKTALGSNARHQLHSVGAGSRDELQGGRGVPLSISLSMRLREEGQRGRMGEEGPPSPSKRRLSVRLQGEPEDFAKPARRNSLLLQPGTQLKPLPAPSDSTTPYALRVELPARKEDTLAVPLQTTIIPAGTPLAATAVGDDEISPVKSLSEAFKGKEKEQEGLKKFGHLASRPHSPASLQAFGSPSPRPGSPFNYTQRSEGSVQLQSPKPGPIHPRDAMGELRPVLQKIARENNPLLSLALGEIKRYRSKSAKRRSDQGHGSPSSDPEERRGRRKSPTRAQKAPQSLLEVFPMFAISYCAKEKLSRMGGQHLGESSLPKLTTPIKKELMMHTGHQCTPEPPPIPIRTDPFEVPPPTPPQPPAEGGEGSLNLTFESAVQPPDPAAGSPSPVNQNQKGKKSCRTTLSPARRWPRTDCVSPGRRTLEDPSSPFRPVPSKSEVALADFFRSARLDFIRGAAGGLGRDKGQHARAHARSLVDLSGCYREPDSFAVLSGSGGVGGTETLPREKREGGALDSVAKKGKGKGKSGVTSFKRGRPLWPPRRPRKAIPPLFPPPQVTAAVSVGAQAEFPPIDFSDTETSTDGRSPNRTTKSFLPSLDNDIEPKVTTQKDVAVMVQDASDGPPPTGESGHSEAPVRSNKRTLQIQSPPKSPSKLTSPGGVRSESAPCKPRPDGSSAKAGPPLLSFRGPGGTVLSFRPVSRPSKEGLPSPTSPHSRILPASPSSQGPLSPSSERIKQLSSPTGDLSPVSGRLRTPAELFPTGKRSLSPSSSSPGRPNTVGDWGMGGNNEVTSDDEKAFRPFCTWADSGDGFLKGDKQHEDFISHMMAQTGTLPFPRSPSRHTDGASDRRRSRHNYRRKSTKKERPKEHPQLTVSKTADLPMQERVFPSPPSSVAHSLSPCAVSPAREKPDASPAVSSARSRDQIRLTPRPGNYGLPDAVDRDLSDNAPSPFMKTKRQKGKGSEHVVPRLDLQGLRKGIGKYRSQGMDKKATSLLPLEYQALYGSSLGAPSAMNQMLPPQSRHLDPRRCVSSRTERGRGDVDDIRREQLQAHDSPPVDVIPKLYKTAFRAPQDLLKRVEGRSATWFPTTPTVPPALPNRPPKPIPIDLPEEHDPSRVLSEKGTKRAEEGSRREHIPQEEEQEQDAAMVARLQAIEGGVLRVSLLLESLLDADRAQIAMAAVRLEADPFRPILPSAIGIIQASDPHYTHEASAHVSAPSHEIISKRQQPREDTEASGGKVKEAEGDLPMQPRAKEDRKAQTHPLYFTAGDGQIESLLRTLRGRRVDVRQEEEEDIHTPKLRPRTPLTAAAERDGLTGRTDGTSTVRIGGGAIKSALCWVKESLARPEAACRIGSPTRNPGRPPTRCEQRPGAAEGDDDLALSHRRAYGIRGARPSTPHKEGEDAEQPDPGAAGDHTYVKRPRTPVAFPILGQRITPRPLGVAGTRSPIPARLPYGWKEAAAAGRLGPSQSSPELTTVGGFVILGQPQYDKEGLRVEGRSPPPSREGIRQPSRHDEKQLQMRARREAVLELLGLQERTLKRHWARHIGKKGLMPEGLFKFFRDLVEDGIKRSRRAEQIRQQRRRKRALQQQQQETQHETKSRDNRSTASPSPSPRRCHTRTRRKSPISPGGRRRDESESFSPRRDATGSPTGSTADDHPAVELAEVLEALIIGLHSRLQRNPAAVLAEIGVPLDGSGEAAAQSAACLVELLDELTERLRKVASKRKWRARVEGLHSDEELSGDDGLWRDGMSKLVDDEDGEGGKFFLGLPRDSGGEEGSPRFKSLPSSPLRGRSAVLDLLADSMVESIRRPATDEEVQLHIRVIGTRIGMERDATGRKYRSGERRRRRGEESEEHSPVSPFAFTPRKRDQQLPSQKTDQFRQRRSGHDKPWERSDTNVPVKSDEDKSPKGSQGFQPSRPKQATGGISEKSTLPVAPAEREKPSDEKEKSPKHPVVEKKQEDEKPLRPAPSTSGDKDTKKQRQGEGLDKKSSKAQMSDRSQSRLQSRQPTERSITGDGKDEIGTEDQNNEEEENEDDESTLPLPKPVTKLELLGQSSHEDLLTKSQEEEESPAGPRDNKDSRPESKESDSKKGEDQIDSTGKTKDEKPKEEKKEKRRSMNRDTGPRNEVDLEEEMRKQRMEEELQARLAREKARMEELRKQAEAEKRKKALEDARLAEQRERERKAEMARLKRLERQRQQWELERMRKEDLEALAFRDLMRRAEEEERNRKAAEALRNAANMMRARSQNAAREALRANAAALLKKLLKPELTTEVRLGGYVRRWALQMDGGRQVLVVQGQASLDEGAPTEEDLLFSLQRPAMLSNPRLQQLVALGIFSFHVRTLKDEPQILFREKKTDGEKELGDDDSGQLDAYARHIQEQIEQDGRPVGGASHVESMDLQDYHGPLRVLIGGDDDDVEEEAEEKGKGGKEAEGSGKARKKNETQASKATAGRRDSLGRTGEGKPGDSRARHAGVLEDWLKRIAALRLAARNSQTKKTTDAIRREMRVLLRRLPSDTLEEFGLQRSWRLLSESANAVLNDVPLPAFVHEEAPTGVMHSVPEDDPNEWLSLAGRHERDGFEWDDEAMVVRAEAEAAMRKDRREKKALLAKGMARVEEGLSVDQVKWMIKAEQLRSGYSGVLDKKVETALSKIPIALRQKKNLYDIEACRQQRRERKMSFLNHTNRFVSSSVQTRNSGGAPPLLRASVSSLVQVSKGVKEAEEMRKKQTRCHRQKRKNEAPLEALHSPPPPPHNHSPHPPPSSCHSQSIHSPPKSRRVGSPSLSPHLRPAHPSDPFLSRSGGGTANEPQREDVNVAVEWVREPLERGPLVTGAEWAHGGMPGPPSESSAPPAQGTGYRTYITHDSSAGATRNENGARTTGMVSSHLYRNTEGSFMRASQGVPPRDCPPSSCHEQPSASGGFATGNPNAYRADRQTHVTDFRFSRHSSVPSFTNPPSDSAATLRRSYDWPAVTQKTVWGGRTGGGSSFVRWGNTSSAGAAGQLGQTRGALQALIEGEEPEEEIVNQTAGGGRLVGFGGGRERTQQGPLESHGGCTVSRTSASQSASASASVSPSSSRPATRGVIFTNEAGAPVEGRGRGLLSGGGEEGPGGELVHQTEDVVGGGGGTYSSRIERRLCGRLLFSSQTQRLALRTAEGRVHAGSQTRTGARVSRVPTAEGGQRSHSRHRRTASTAPEASSRPQVVSVLAEPLILPSSGGGTANGVLRAHVHVPLQGTQVRHDFSREKPRHVSPPRSGPGQRALPHGGALPLGRFSSPLPSSRRTEDARDNQEHGGYSPFQSRSPRSQQSRLGSRGHP</sequence>
<gene>
    <name evidence="2" type="ORF">Cvel_20309</name>
</gene>
<dbReference type="VEuPathDB" id="CryptoDB:Cvel_20309"/>
<feature type="compositionally biased region" description="Basic and acidic residues" evidence="1">
    <location>
        <begin position="2150"/>
        <end position="2164"/>
    </location>
</feature>
<feature type="compositionally biased region" description="Basic and acidic residues" evidence="1">
    <location>
        <begin position="1629"/>
        <end position="1657"/>
    </location>
</feature>
<feature type="compositionally biased region" description="Basic and acidic residues" evidence="1">
    <location>
        <begin position="2455"/>
        <end position="2483"/>
    </location>
</feature>
<proteinExistence type="predicted"/>
<feature type="compositionally biased region" description="Basic and acidic residues" evidence="1">
    <location>
        <begin position="1741"/>
        <end position="1763"/>
    </location>
</feature>
<feature type="region of interest" description="Disordered" evidence="1">
    <location>
        <begin position="2934"/>
        <end position="2987"/>
    </location>
</feature>
<feature type="region of interest" description="Disordered" evidence="1">
    <location>
        <begin position="692"/>
        <end position="741"/>
    </location>
</feature>
<feature type="region of interest" description="Disordered" evidence="1">
    <location>
        <begin position="3667"/>
        <end position="3716"/>
    </location>
</feature>
<feature type="region of interest" description="Disordered" evidence="1">
    <location>
        <begin position="85"/>
        <end position="117"/>
    </location>
</feature>
<feature type="compositionally biased region" description="Basic and acidic residues" evidence="1">
    <location>
        <begin position="2396"/>
        <end position="2426"/>
    </location>
</feature>
<accession>A0A0G4G516</accession>
<feature type="compositionally biased region" description="Acidic residues" evidence="1">
    <location>
        <begin position="2540"/>
        <end position="2556"/>
    </location>
</feature>
<feature type="compositionally biased region" description="Basic residues" evidence="1">
    <location>
        <begin position="1370"/>
        <end position="1382"/>
    </location>
</feature>
<feature type="region of interest" description="Disordered" evidence="1">
    <location>
        <begin position="3552"/>
        <end position="3594"/>
    </location>
</feature>
<feature type="compositionally biased region" description="Basic and acidic residues" evidence="1">
    <location>
        <begin position="1542"/>
        <end position="1570"/>
    </location>
</feature>
<feature type="compositionally biased region" description="Basic and acidic residues" evidence="1">
    <location>
        <begin position="2352"/>
        <end position="2374"/>
    </location>
</feature>
<feature type="region of interest" description="Disordered" evidence="1">
    <location>
        <begin position="1606"/>
        <end position="1664"/>
    </location>
</feature>
<feature type="compositionally biased region" description="Basic and acidic residues" evidence="1">
    <location>
        <begin position="2024"/>
        <end position="2038"/>
    </location>
</feature>
<feature type="region of interest" description="Disordered" evidence="1">
    <location>
        <begin position="3410"/>
        <end position="3442"/>
    </location>
</feature>
<feature type="compositionally biased region" description="Basic and acidic residues" evidence="1">
    <location>
        <begin position="2969"/>
        <end position="2987"/>
    </location>
</feature>
<evidence type="ECO:0000313" key="2">
    <source>
        <dbReference type="EMBL" id="CEM23545.1"/>
    </source>
</evidence>
<feature type="compositionally biased region" description="Basic and acidic residues" evidence="1">
    <location>
        <begin position="2491"/>
        <end position="2508"/>
    </location>
</feature>
<feature type="region of interest" description="Disordered" evidence="1">
    <location>
        <begin position="2287"/>
        <end position="2306"/>
    </location>
</feature>
<feature type="region of interest" description="Disordered" evidence="1">
    <location>
        <begin position="3749"/>
        <end position="3829"/>
    </location>
</feature>
<feature type="region of interest" description="Disordered" evidence="1">
    <location>
        <begin position="540"/>
        <end position="623"/>
    </location>
</feature>
<feature type="compositionally biased region" description="Basic and acidic residues" evidence="1">
    <location>
        <begin position="2593"/>
        <end position="2661"/>
    </location>
</feature>
<feature type="region of interest" description="Disordered" evidence="1">
    <location>
        <begin position="3348"/>
        <end position="3374"/>
    </location>
</feature>
<feature type="compositionally biased region" description="Low complexity" evidence="1">
    <location>
        <begin position="1240"/>
        <end position="1253"/>
    </location>
</feature>
<feature type="region of interest" description="Disordered" evidence="1">
    <location>
        <begin position="1537"/>
        <end position="1570"/>
    </location>
</feature>
<feature type="region of interest" description="Disordered" evidence="1">
    <location>
        <begin position="855"/>
        <end position="957"/>
    </location>
</feature>
<feature type="region of interest" description="Disordered" evidence="1">
    <location>
        <begin position="2008"/>
        <end position="2038"/>
    </location>
</feature>
<feature type="compositionally biased region" description="Pro residues" evidence="1">
    <location>
        <begin position="874"/>
        <end position="884"/>
    </location>
</feature>
<reference evidence="2" key="1">
    <citation type="submission" date="2014-11" db="EMBL/GenBank/DDBJ databases">
        <authorList>
            <person name="Otto D Thomas"/>
            <person name="Naeem Raeece"/>
        </authorList>
    </citation>
    <scope>NUCLEOTIDE SEQUENCE</scope>
</reference>
<name>A0A0G4G516_9ALVE</name>
<protein>
    <submittedName>
        <fullName evidence="2">Uncharacterized protein</fullName>
    </submittedName>
</protein>
<feature type="region of interest" description="Disordered" evidence="1">
    <location>
        <begin position="3234"/>
        <end position="3326"/>
    </location>
</feature>
<feature type="region of interest" description="Disordered" evidence="1">
    <location>
        <begin position="1728"/>
        <end position="1778"/>
    </location>
</feature>
<feature type="compositionally biased region" description="Low complexity" evidence="1">
    <location>
        <begin position="3569"/>
        <end position="3593"/>
    </location>
</feature>
<evidence type="ECO:0000256" key="1">
    <source>
        <dbReference type="SAM" id="MobiDB-lite"/>
    </source>
</evidence>
<feature type="region of interest" description="Disordered" evidence="1">
    <location>
        <begin position="1012"/>
        <end position="1314"/>
    </location>
</feature>
<feature type="compositionally biased region" description="Low complexity" evidence="1">
    <location>
        <begin position="3278"/>
        <end position="3287"/>
    </location>
</feature>
<feature type="compositionally biased region" description="Polar residues" evidence="1">
    <location>
        <begin position="1099"/>
        <end position="1115"/>
    </location>
</feature>
<feature type="region of interest" description="Disordered" evidence="1">
    <location>
        <begin position="1870"/>
        <end position="1937"/>
    </location>
</feature>
<feature type="compositionally biased region" description="Polar residues" evidence="1">
    <location>
        <begin position="716"/>
        <end position="730"/>
    </location>
</feature>
<feature type="region of interest" description="Disordered" evidence="1">
    <location>
        <begin position="1344"/>
        <end position="1485"/>
    </location>
</feature>
<feature type="compositionally biased region" description="Pro residues" evidence="1">
    <location>
        <begin position="1610"/>
        <end position="1626"/>
    </location>
</feature>
<feature type="compositionally biased region" description="Polar residues" evidence="1">
    <location>
        <begin position="2427"/>
        <end position="2438"/>
    </location>
</feature>
<feature type="region of interest" description="Disordered" evidence="1">
    <location>
        <begin position="2093"/>
        <end position="2175"/>
    </location>
</feature>
<feature type="compositionally biased region" description="Basic and acidic residues" evidence="1">
    <location>
        <begin position="2113"/>
        <end position="2123"/>
    </location>
</feature>